<dbReference type="Proteomes" id="UP000008021">
    <property type="component" value="Chromosome 2"/>
</dbReference>
<feature type="compositionally biased region" description="Basic and acidic residues" evidence="1">
    <location>
        <begin position="9"/>
        <end position="19"/>
    </location>
</feature>
<organism evidence="2">
    <name type="scientific">Oryza meridionalis</name>
    <dbReference type="NCBI Taxonomy" id="40149"/>
    <lineage>
        <taxon>Eukaryota</taxon>
        <taxon>Viridiplantae</taxon>
        <taxon>Streptophyta</taxon>
        <taxon>Embryophyta</taxon>
        <taxon>Tracheophyta</taxon>
        <taxon>Spermatophyta</taxon>
        <taxon>Magnoliopsida</taxon>
        <taxon>Liliopsida</taxon>
        <taxon>Poales</taxon>
        <taxon>Poaceae</taxon>
        <taxon>BOP clade</taxon>
        <taxon>Oryzoideae</taxon>
        <taxon>Oryzeae</taxon>
        <taxon>Oryzinae</taxon>
        <taxon>Oryza</taxon>
    </lineage>
</organism>
<feature type="region of interest" description="Disordered" evidence="1">
    <location>
        <begin position="1"/>
        <end position="22"/>
    </location>
</feature>
<dbReference type="EnsemblPlants" id="OMERI02G15150.1">
    <property type="protein sequence ID" value="OMERI02G15150.1"/>
    <property type="gene ID" value="OMERI02G15150"/>
</dbReference>
<accession>A0A0E0CK00</accession>
<evidence type="ECO:0000313" key="2">
    <source>
        <dbReference type="EnsemblPlants" id="OMERI02G15150.1"/>
    </source>
</evidence>
<reference evidence="2" key="2">
    <citation type="submission" date="2018-05" db="EMBL/GenBank/DDBJ databases">
        <title>OmerRS3 (Oryza meridionalis Reference Sequence Version 3).</title>
        <authorList>
            <person name="Zhang J."/>
            <person name="Kudrna D."/>
            <person name="Lee S."/>
            <person name="Talag J."/>
            <person name="Welchert J."/>
            <person name="Wing R.A."/>
        </authorList>
    </citation>
    <scope>NUCLEOTIDE SEQUENCE [LARGE SCALE GENOMIC DNA]</scope>
    <source>
        <strain evidence="2">cv. OR44</strain>
    </source>
</reference>
<keyword evidence="3" id="KW-1185">Reference proteome</keyword>
<dbReference type="AlphaFoldDB" id="A0A0E0CK00"/>
<dbReference type="HOGENOM" id="CLU_2030431_0_0_1"/>
<protein>
    <submittedName>
        <fullName evidence="2">Uncharacterized protein</fullName>
    </submittedName>
</protein>
<sequence length="122" mass="12838">MGDLARSYRRGEAHQHAEQRSLPMGGVAGVEVLVGGGVVGDSCESPVGGKSLENQMQLLDGQSKAMVGLINLYSFQAQALEKKTVILSRISGSQCKNLHSLVNAAIMKSCPGKKNSGKLIIT</sequence>
<name>A0A0E0CK00_9ORYZ</name>
<reference evidence="2" key="1">
    <citation type="submission" date="2015-04" db="UniProtKB">
        <authorList>
            <consortium name="EnsemblPlants"/>
        </authorList>
    </citation>
    <scope>IDENTIFICATION</scope>
</reference>
<evidence type="ECO:0000313" key="3">
    <source>
        <dbReference type="Proteomes" id="UP000008021"/>
    </source>
</evidence>
<evidence type="ECO:0000256" key="1">
    <source>
        <dbReference type="SAM" id="MobiDB-lite"/>
    </source>
</evidence>
<dbReference type="Gramene" id="OMERI02G15150.1">
    <property type="protein sequence ID" value="OMERI02G15150.1"/>
    <property type="gene ID" value="OMERI02G15150"/>
</dbReference>
<proteinExistence type="predicted"/>